<feature type="transmembrane region" description="Helical" evidence="1">
    <location>
        <begin position="34"/>
        <end position="62"/>
    </location>
</feature>
<dbReference type="EMBL" id="WRXO01000005">
    <property type="protein sequence ID" value="MVT42485.1"/>
    <property type="molecule type" value="Genomic_DNA"/>
</dbReference>
<comment type="caution">
    <text evidence="2">The sequence shown here is derived from an EMBL/GenBank/DDBJ whole genome shotgun (WGS) entry which is preliminary data.</text>
</comment>
<dbReference type="Proteomes" id="UP000468388">
    <property type="component" value="Unassembled WGS sequence"/>
</dbReference>
<name>A0A6N8JB24_9BACT</name>
<reference evidence="2 3" key="1">
    <citation type="submission" date="2019-12" db="EMBL/GenBank/DDBJ databases">
        <title>The draft genomic sequence of strain Chitinophaga oryziterrae JCM 16595.</title>
        <authorList>
            <person name="Zhang X."/>
        </authorList>
    </citation>
    <scope>NUCLEOTIDE SEQUENCE [LARGE SCALE GENOMIC DNA]</scope>
    <source>
        <strain evidence="2 3">JCM 16595</strain>
    </source>
</reference>
<keyword evidence="3" id="KW-1185">Reference proteome</keyword>
<protein>
    <submittedName>
        <fullName evidence="2">Uncharacterized protein</fullName>
    </submittedName>
</protein>
<dbReference type="RefSeq" id="WP_157301116.1">
    <property type="nucleotide sequence ID" value="NZ_BAAAZB010000002.1"/>
</dbReference>
<accession>A0A6N8JB24</accession>
<dbReference type="OrthoDB" id="1144067at2"/>
<gene>
    <name evidence="2" type="ORF">GO495_17965</name>
</gene>
<organism evidence="2 3">
    <name type="scientific">Chitinophaga oryziterrae</name>
    <dbReference type="NCBI Taxonomy" id="1031224"/>
    <lineage>
        <taxon>Bacteria</taxon>
        <taxon>Pseudomonadati</taxon>
        <taxon>Bacteroidota</taxon>
        <taxon>Chitinophagia</taxon>
        <taxon>Chitinophagales</taxon>
        <taxon>Chitinophagaceae</taxon>
        <taxon>Chitinophaga</taxon>
    </lineage>
</organism>
<proteinExistence type="predicted"/>
<evidence type="ECO:0000313" key="2">
    <source>
        <dbReference type="EMBL" id="MVT42485.1"/>
    </source>
</evidence>
<keyword evidence="1" id="KW-1133">Transmembrane helix</keyword>
<keyword evidence="1" id="KW-0812">Transmembrane</keyword>
<sequence length="106" mass="11754">MERKFTPALWACVLMDLLGCASYAVPVLGEASDVIWAPISAIIFYRMFGGSIGAFGGVFNFIEELFPGLDFIPTFTISWVVRRVTQSIRDGKTAKQKVQRYKVAGL</sequence>
<dbReference type="AlphaFoldDB" id="A0A6N8JB24"/>
<evidence type="ECO:0000313" key="3">
    <source>
        <dbReference type="Proteomes" id="UP000468388"/>
    </source>
</evidence>
<evidence type="ECO:0000256" key="1">
    <source>
        <dbReference type="SAM" id="Phobius"/>
    </source>
</evidence>
<keyword evidence="1" id="KW-0472">Membrane</keyword>